<proteinExistence type="predicted"/>
<comment type="caution">
    <text evidence="1">The sequence shown here is derived from an EMBL/GenBank/DDBJ whole genome shotgun (WGS) entry which is preliminary data.</text>
</comment>
<name>A0A150T005_SORCE</name>
<organism evidence="1 2">
    <name type="scientific">Sorangium cellulosum</name>
    <name type="common">Polyangium cellulosum</name>
    <dbReference type="NCBI Taxonomy" id="56"/>
    <lineage>
        <taxon>Bacteria</taxon>
        <taxon>Pseudomonadati</taxon>
        <taxon>Myxococcota</taxon>
        <taxon>Polyangia</taxon>
        <taxon>Polyangiales</taxon>
        <taxon>Polyangiaceae</taxon>
        <taxon>Sorangium</taxon>
    </lineage>
</organism>
<gene>
    <name evidence="1" type="ORF">BE18_04605</name>
</gene>
<dbReference type="Gene3D" id="1.10.1200.10">
    <property type="entry name" value="ACP-like"/>
    <property type="match status" value="1"/>
</dbReference>
<reference evidence="1 2" key="1">
    <citation type="submission" date="2014-02" db="EMBL/GenBank/DDBJ databases">
        <title>The small core and large imbalanced accessory genome model reveals a collaborative survival strategy of Sorangium cellulosum strains in nature.</title>
        <authorList>
            <person name="Han K."/>
            <person name="Peng R."/>
            <person name="Blom J."/>
            <person name="Li Y.-Z."/>
        </authorList>
    </citation>
    <scope>NUCLEOTIDE SEQUENCE [LARGE SCALE GENOMIC DNA]</scope>
    <source>
        <strain evidence="1 2">So0149</strain>
    </source>
</reference>
<evidence type="ECO:0000313" key="1">
    <source>
        <dbReference type="EMBL" id="KYF91087.1"/>
    </source>
</evidence>
<evidence type="ECO:0008006" key="3">
    <source>
        <dbReference type="Google" id="ProtNLM"/>
    </source>
</evidence>
<dbReference type="Proteomes" id="UP000075515">
    <property type="component" value="Unassembled WGS sequence"/>
</dbReference>
<dbReference type="SUPFAM" id="SSF47336">
    <property type="entry name" value="ACP-like"/>
    <property type="match status" value="1"/>
</dbReference>
<dbReference type="InterPro" id="IPR036736">
    <property type="entry name" value="ACP-like_sf"/>
</dbReference>
<accession>A0A150T005</accession>
<sequence>MTREAFYENIIRYIAHQAALPPGWSCQSSDNLFDLGVLESFDLPGLVAHIERMLDKRADLAARQIEVFYTIDSMYEAFVDAKGASCAP</sequence>
<evidence type="ECO:0000313" key="2">
    <source>
        <dbReference type="Proteomes" id="UP000075515"/>
    </source>
</evidence>
<protein>
    <recommendedName>
        <fullName evidence="3">Carrier domain-containing protein</fullName>
    </recommendedName>
</protein>
<dbReference type="AlphaFoldDB" id="A0A150T005"/>
<dbReference type="EMBL" id="JEMC01002069">
    <property type="protein sequence ID" value="KYF91087.1"/>
    <property type="molecule type" value="Genomic_DNA"/>
</dbReference>